<dbReference type="AlphaFoldDB" id="R2R4A4"/>
<dbReference type="OrthoDB" id="2194716at2"/>
<dbReference type="GeneID" id="79784770"/>
<protein>
    <submittedName>
        <fullName evidence="1">Uncharacterized protein</fullName>
    </submittedName>
</protein>
<evidence type="ECO:0000313" key="2">
    <source>
        <dbReference type="EMBL" id="EOT66874.1"/>
    </source>
</evidence>
<name>R2R4A4_9ENTE</name>
<accession>R2R4A4</accession>
<reference evidence="2 4" key="2">
    <citation type="submission" date="2013-03" db="EMBL/GenBank/DDBJ databases">
        <title>The Genome Sequence of Enterococcus malodoratus ATCC_43197 (PacBio/Illumina hybrid assembly).</title>
        <authorList>
            <consortium name="The Broad Institute Genomics Platform"/>
            <consortium name="The Broad Institute Genome Sequencing Center for Infectious Disease"/>
            <person name="Earl A."/>
            <person name="Russ C."/>
            <person name="Gilmore M."/>
            <person name="Surin D."/>
            <person name="Walker B."/>
            <person name="Young S."/>
            <person name="Zeng Q."/>
            <person name="Gargeya S."/>
            <person name="Fitzgerald M."/>
            <person name="Haas B."/>
            <person name="Abouelleil A."/>
            <person name="Allen A.W."/>
            <person name="Alvarado L."/>
            <person name="Arachchi H.M."/>
            <person name="Berlin A.M."/>
            <person name="Chapman S.B."/>
            <person name="Gainer-Dewar J."/>
            <person name="Goldberg J."/>
            <person name="Griggs A."/>
            <person name="Gujja S."/>
            <person name="Hansen M."/>
            <person name="Howarth C."/>
            <person name="Imamovic A."/>
            <person name="Ireland A."/>
            <person name="Larimer J."/>
            <person name="McCowan C."/>
            <person name="Murphy C."/>
            <person name="Pearson M."/>
            <person name="Poon T.W."/>
            <person name="Priest M."/>
            <person name="Roberts A."/>
            <person name="Saif S."/>
            <person name="Shea T."/>
            <person name="Sisk P."/>
            <person name="Sykes S."/>
            <person name="Wortman J."/>
            <person name="Nusbaum C."/>
            <person name="Birren B."/>
        </authorList>
    </citation>
    <scope>NUCLEOTIDE SEQUENCE [LARGE SCALE GENOMIC DNA]</scope>
    <source>
        <strain evidence="2 4">ATCC 43197</strain>
    </source>
</reference>
<proteinExistence type="predicted"/>
<reference evidence="1 3" key="1">
    <citation type="submission" date="2013-02" db="EMBL/GenBank/DDBJ databases">
        <title>The Genome Sequence of Enterococcus malodoratus ATCC_43197.</title>
        <authorList>
            <consortium name="The Broad Institute Genome Sequencing Platform"/>
            <consortium name="The Broad Institute Genome Sequencing Center for Infectious Disease"/>
            <person name="Earl A.M."/>
            <person name="Gilmore M.S."/>
            <person name="Lebreton F."/>
            <person name="Walker B."/>
            <person name="Young S.K."/>
            <person name="Zeng Q."/>
            <person name="Gargeya S."/>
            <person name="Fitzgerald M."/>
            <person name="Haas B."/>
            <person name="Abouelleil A."/>
            <person name="Alvarado L."/>
            <person name="Arachchi H.M."/>
            <person name="Berlin A.M."/>
            <person name="Chapman S.B."/>
            <person name="Dewar J."/>
            <person name="Goldberg J."/>
            <person name="Griggs A."/>
            <person name="Gujja S."/>
            <person name="Hansen M."/>
            <person name="Howarth C."/>
            <person name="Imamovic A."/>
            <person name="Larimer J."/>
            <person name="McCowan C."/>
            <person name="Murphy C."/>
            <person name="Neiman D."/>
            <person name="Pearson M."/>
            <person name="Priest M."/>
            <person name="Roberts A."/>
            <person name="Saif S."/>
            <person name="Shea T."/>
            <person name="Sisk P."/>
            <person name="Sykes S."/>
            <person name="Wortman J."/>
            <person name="Nusbaum C."/>
            <person name="Birren B."/>
        </authorList>
    </citation>
    <scope>NUCLEOTIDE SEQUENCE [LARGE SCALE GENOMIC DNA]</scope>
    <source>
        <strain evidence="1 3">ATCC 43197</strain>
    </source>
</reference>
<evidence type="ECO:0000313" key="1">
    <source>
        <dbReference type="EMBL" id="EOH75411.1"/>
    </source>
</evidence>
<sequence length="67" mass="7736">MMILILLILSLVVLMGVRKQRNAQAKLRYWERINALEAQRKQQILAKAIKMQQASNSDNNQDLKKAS</sequence>
<dbReference type="Proteomes" id="UP000013783">
    <property type="component" value="Unassembled WGS sequence"/>
</dbReference>
<dbReference type="RefSeq" id="WP_010742013.1">
    <property type="nucleotide sequence ID" value="NZ_KB946251.1"/>
</dbReference>
<evidence type="ECO:0000313" key="3">
    <source>
        <dbReference type="Proteomes" id="UP000013783"/>
    </source>
</evidence>
<dbReference type="eggNOG" id="ENOG50306SW">
    <property type="taxonomic scope" value="Bacteria"/>
</dbReference>
<evidence type="ECO:0000313" key="4">
    <source>
        <dbReference type="Proteomes" id="UP000014148"/>
    </source>
</evidence>
<dbReference type="PATRIC" id="fig|1158601.3.peg.3184"/>
<comment type="caution">
    <text evidence="1">The sequence shown here is derived from an EMBL/GenBank/DDBJ whole genome shotgun (WGS) entry which is preliminary data.</text>
</comment>
<dbReference type="EMBL" id="AJAK01000020">
    <property type="protein sequence ID" value="EOH75411.1"/>
    <property type="molecule type" value="Genomic_DNA"/>
</dbReference>
<organism evidence="1 3">
    <name type="scientific">Enterococcus malodoratus ATCC 43197</name>
    <dbReference type="NCBI Taxonomy" id="1158601"/>
    <lineage>
        <taxon>Bacteria</taxon>
        <taxon>Bacillati</taxon>
        <taxon>Bacillota</taxon>
        <taxon>Bacilli</taxon>
        <taxon>Lactobacillales</taxon>
        <taxon>Enterococcaceae</taxon>
        <taxon>Enterococcus</taxon>
    </lineage>
</organism>
<dbReference type="Proteomes" id="UP000014148">
    <property type="component" value="Unassembled WGS sequence"/>
</dbReference>
<keyword evidence="4" id="KW-1185">Reference proteome</keyword>
<gene>
    <name evidence="2" type="ORF">I585_02395</name>
    <name evidence="1" type="ORF">UAI_03213</name>
</gene>
<dbReference type="STRING" id="71451.RV07_GL001418"/>
<dbReference type="EMBL" id="ASWA01000003">
    <property type="protein sequence ID" value="EOT66874.1"/>
    <property type="molecule type" value="Genomic_DNA"/>
</dbReference>